<dbReference type="AlphaFoldDB" id="A0A4P6K783"/>
<name>A0A4P6K783_KTERU</name>
<dbReference type="EMBL" id="CP035758">
    <property type="protein sequence ID" value="QBD83476.1"/>
    <property type="molecule type" value="Genomic_DNA"/>
</dbReference>
<reference evidence="3 4" key="1">
    <citation type="submission" date="2019-01" db="EMBL/GenBank/DDBJ databases">
        <title>Ktedonosporobacter rubrisoli SCAWS-G2.</title>
        <authorList>
            <person name="Huang Y."/>
            <person name="Yan B."/>
        </authorList>
    </citation>
    <scope>NUCLEOTIDE SEQUENCE [LARGE SCALE GENOMIC DNA]</scope>
    <source>
        <strain evidence="3 4">SCAWS-G2</strain>
    </source>
</reference>
<dbReference type="Pfam" id="PF00589">
    <property type="entry name" value="Phage_integrase"/>
    <property type="match status" value="1"/>
</dbReference>
<keyword evidence="4" id="KW-1185">Reference proteome</keyword>
<dbReference type="KEGG" id="kbs:EPA93_14280"/>
<proteinExistence type="predicted"/>
<sequence length="122" mass="14352">MSCFKWLKTVSSLFLDIIFNLAFIRETAFLKGLHNCLRRHVQYRGKLLRNLSPAFRDRQEEEQRRAGQGWQEQNLIFCTRKGTPLTANHLLYQHFRQLLVKAGLPEVTFHDLRHSVATMLLA</sequence>
<accession>A0A4P6K783</accession>
<dbReference type="GO" id="GO:0015074">
    <property type="term" value="P:DNA integration"/>
    <property type="evidence" value="ECO:0007669"/>
    <property type="project" value="InterPro"/>
</dbReference>
<keyword evidence="1" id="KW-0233">DNA recombination</keyword>
<dbReference type="InterPro" id="IPR002104">
    <property type="entry name" value="Integrase_catalytic"/>
</dbReference>
<evidence type="ECO:0000313" key="4">
    <source>
        <dbReference type="Proteomes" id="UP000290365"/>
    </source>
</evidence>
<dbReference type="Proteomes" id="UP000290365">
    <property type="component" value="Chromosome"/>
</dbReference>
<protein>
    <recommendedName>
        <fullName evidence="2">Tyr recombinase domain-containing protein</fullName>
    </recommendedName>
</protein>
<dbReference type="InterPro" id="IPR011010">
    <property type="entry name" value="DNA_brk_join_enz"/>
</dbReference>
<evidence type="ECO:0000256" key="1">
    <source>
        <dbReference type="ARBA" id="ARBA00023172"/>
    </source>
</evidence>
<dbReference type="Gene3D" id="1.10.443.10">
    <property type="entry name" value="Intergrase catalytic core"/>
    <property type="match status" value="1"/>
</dbReference>
<dbReference type="OrthoDB" id="9803188at2"/>
<evidence type="ECO:0000313" key="3">
    <source>
        <dbReference type="EMBL" id="QBD83476.1"/>
    </source>
</evidence>
<gene>
    <name evidence="3" type="ORF">EPA93_14280</name>
</gene>
<feature type="domain" description="Tyr recombinase" evidence="2">
    <location>
        <begin position="67"/>
        <end position="121"/>
    </location>
</feature>
<dbReference type="GO" id="GO:0003677">
    <property type="term" value="F:DNA binding"/>
    <property type="evidence" value="ECO:0007669"/>
    <property type="project" value="InterPro"/>
</dbReference>
<dbReference type="SUPFAM" id="SSF56349">
    <property type="entry name" value="DNA breaking-rejoining enzymes"/>
    <property type="match status" value="1"/>
</dbReference>
<organism evidence="3 4">
    <name type="scientific">Ktedonosporobacter rubrisoli</name>
    <dbReference type="NCBI Taxonomy" id="2509675"/>
    <lineage>
        <taxon>Bacteria</taxon>
        <taxon>Bacillati</taxon>
        <taxon>Chloroflexota</taxon>
        <taxon>Ktedonobacteria</taxon>
        <taxon>Ktedonobacterales</taxon>
        <taxon>Ktedonosporobacteraceae</taxon>
        <taxon>Ktedonosporobacter</taxon>
    </lineage>
</organism>
<evidence type="ECO:0000259" key="2">
    <source>
        <dbReference type="Pfam" id="PF00589"/>
    </source>
</evidence>
<dbReference type="InterPro" id="IPR013762">
    <property type="entry name" value="Integrase-like_cat_sf"/>
</dbReference>
<dbReference type="GO" id="GO:0006310">
    <property type="term" value="P:DNA recombination"/>
    <property type="evidence" value="ECO:0007669"/>
    <property type="project" value="UniProtKB-KW"/>
</dbReference>